<evidence type="ECO:0000313" key="1">
    <source>
        <dbReference type="EMBL" id="CAG8630089.1"/>
    </source>
</evidence>
<name>A0A9N9DC38_FUNMO</name>
<proteinExistence type="predicted"/>
<dbReference type="AlphaFoldDB" id="A0A9N9DC38"/>
<dbReference type="EMBL" id="CAJVPP010003474">
    <property type="protein sequence ID" value="CAG8630089.1"/>
    <property type="molecule type" value="Genomic_DNA"/>
</dbReference>
<organism evidence="1 2">
    <name type="scientific">Funneliformis mosseae</name>
    <name type="common">Endomycorrhizal fungus</name>
    <name type="synonym">Glomus mosseae</name>
    <dbReference type="NCBI Taxonomy" id="27381"/>
    <lineage>
        <taxon>Eukaryota</taxon>
        <taxon>Fungi</taxon>
        <taxon>Fungi incertae sedis</taxon>
        <taxon>Mucoromycota</taxon>
        <taxon>Glomeromycotina</taxon>
        <taxon>Glomeromycetes</taxon>
        <taxon>Glomerales</taxon>
        <taxon>Glomeraceae</taxon>
        <taxon>Funneliformis</taxon>
    </lineage>
</organism>
<comment type="caution">
    <text evidence="1">The sequence shown here is derived from an EMBL/GenBank/DDBJ whole genome shotgun (WGS) entry which is preliminary data.</text>
</comment>
<sequence>MARFYEKNGECMEEKNNVQIDPNDTITWIKYVIRGQPTKRSNIPEYLWTKAIGSDDAMIIFEKHKKNPCFGEKEFEAMIDICHIIGEWYNVVVEDYNRGLSDDRKFEYFEKLNRGTTGPELFKQKQDALKLLDIAPDKPQGFQKAFEGCVRWFYRRN</sequence>
<protein>
    <submittedName>
        <fullName evidence="1">10381_t:CDS:1</fullName>
    </submittedName>
</protein>
<evidence type="ECO:0000313" key="2">
    <source>
        <dbReference type="Proteomes" id="UP000789375"/>
    </source>
</evidence>
<reference evidence="1" key="1">
    <citation type="submission" date="2021-06" db="EMBL/GenBank/DDBJ databases">
        <authorList>
            <person name="Kallberg Y."/>
            <person name="Tangrot J."/>
            <person name="Rosling A."/>
        </authorList>
    </citation>
    <scope>NUCLEOTIDE SEQUENCE</scope>
    <source>
        <strain evidence="1">87-6 pot B 2015</strain>
    </source>
</reference>
<keyword evidence="2" id="KW-1185">Reference proteome</keyword>
<accession>A0A9N9DC38</accession>
<dbReference type="Proteomes" id="UP000789375">
    <property type="component" value="Unassembled WGS sequence"/>
</dbReference>
<gene>
    <name evidence="1" type="ORF">FMOSSE_LOCUS10440</name>
</gene>